<organism evidence="1 2">
    <name type="scientific">Luteolibacter yonseiensis</name>
    <dbReference type="NCBI Taxonomy" id="1144680"/>
    <lineage>
        <taxon>Bacteria</taxon>
        <taxon>Pseudomonadati</taxon>
        <taxon>Verrucomicrobiota</taxon>
        <taxon>Verrucomicrobiia</taxon>
        <taxon>Verrucomicrobiales</taxon>
        <taxon>Verrucomicrobiaceae</taxon>
        <taxon>Luteolibacter</taxon>
    </lineage>
</organism>
<accession>A0A934R8N7</accession>
<protein>
    <submittedName>
        <fullName evidence="1">Uncharacterized protein</fullName>
    </submittedName>
</protein>
<evidence type="ECO:0000313" key="1">
    <source>
        <dbReference type="EMBL" id="MBK1817500.1"/>
    </source>
</evidence>
<reference evidence="1" key="1">
    <citation type="submission" date="2021-01" db="EMBL/GenBank/DDBJ databases">
        <title>Modified the classification status of verrucomicrobia.</title>
        <authorList>
            <person name="Feng X."/>
        </authorList>
    </citation>
    <scope>NUCLEOTIDE SEQUENCE</scope>
    <source>
        <strain evidence="1">JCM 18052</strain>
    </source>
</reference>
<evidence type="ECO:0000313" key="2">
    <source>
        <dbReference type="Proteomes" id="UP000600139"/>
    </source>
</evidence>
<dbReference type="Proteomes" id="UP000600139">
    <property type="component" value="Unassembled WGS sequence"/>
</dbReference>
<dbReference type="AlphaFoldDB" id="A0A934R8N7"/>
<dbReference type="RefSeq" id="WP_200352440.1">
    <property type="nucleotide sequence ID" value="NZ_BAABHZ010000001.1"/>
</dbReference>
<proteinExistence type="predicted"/>
<sequence length="233" mass="26130">MDCGEVFFKIVEIGINILTLGAAGWAAWAAAGAFRKQSDQTQIAEKQYEHFTRELERSNRAKTPLFASYGEGEFPHGISFNRVQAIDVIGVGRRNLTLAEHFDGEDPRMVYLPLRNIRDSVTILNLTAMDPTTGKAAKIPFEIFAEASGTHPGFSNLYMLGYPMNSRMRLERPALDVRIIFETGDGIVEYHDYVTMPGTRIFERSNPPGFNFLVEDMKRPTCNNTQNAESVSL</sequence>
<keyword evidence="2" id="KW-1185">Reference proteome</keyword>
<name>A0A934R8N7_9BACT</name>
<gene>
    <name evidence="1" type="ORF">JIN84_17905</name>
</gene>
<comment type="caution">
    <text evidence="1">The sequence shown here is derived from an EMBL/GenBank/DDBJ whole genome shotgun (WGS) entry which is preliminary data.</text>
</comment>
<dbReference type="EMBL" id="JAENIK010000012">
    <property type="protein sequence ID" value="MBK1817500.1"/>
    <property type="molecule type" value="Genomic_DNA"/>
</dbReference>